<comment type="caution">
    <text evidence="3">The sequence shown here is derived from an EMBL/GenBank/DDBJ whole genome shotgun (WGS) entry which is preliminary data.</text>
</comment>
<keyword evidence="4" id="KW-1185">Reference proteome</keyword>
<dbReference type="Proteomes" id="UP001050808">
    <property type="component" value="Unassembled WGS sequence"/>
</dbReference>
<dbReference type="RefSeq" id="WP_189966481.1">
    <property type="nucleotide sequence ID" value="NZ_BMUA01000016.1"/>
</dbReference>
<dbReference type="InterPro" id="IPR050336">
    <property type="entry name" value="Chromosome_partition/occlusion"/>
</dbReference>
<dbReference type="SUPFAM" id="SSF110849">
    <property type="entry name" value="ParB/Sulfiredoxin"/>
    <property type="match status" value="1"/>
</dbReference>
<feature type="domain" description="ParB-like N-terminal" evidence="2">
    <location>
        <begin position="48"/>
        <end position="151"/>
    </location>
</feature>
<dbReference type="Gene3D" id="3.90.1530.30">
    <property type="match status" value="1"/>
</dbReference>
<evidence type="ECO:0000259" key="2">
    <source>
        <dbReference type="SMART" id="SM00470"/>
    </source>
</evidence>
<dbReference type="InterPro" id="IPR036086">
    <property type="entry name" value="ParB/Sulfiredoxin_sf"/>
</dbReference>
<proteinExistence type="predicted"/>
<dbReference type="PANTHER" id="PTHR33375">
    <property type="entry name" value="CHROMOSOME-PARTITIONING PROTEIN PARB-RELATED"/>
    <property type="match status" value="1"/>
</dbReference>
<feature type="region of interest" description="Disordered" evidence="1">
    <location>
        <begin position="245"/>
        <end position="265"/>
    </location>
</feature>
<organism evidence="3 4">
    <name type="scientific">Streptomyces violascens</name>
    <dbReference type="NCBI Taxonomy" id="67381"/>
    <lineage>
        <taxon>Bacteria</taxon>
        <taxon>Bacillati</taxon>
        <taxon>Actinomycetota</taxon>
        <taxon>Actinomycetes</taxon>
        <taxon>Kitasatosporales</taxon>
        <taxon>Streptomycetaceae</taxon>
        <taxon>Streptomyces</taxon>
    </lineage>
</organism>
<feature type="compositionally biased region" description="Low complexity" evidence="1">
    <location>
        <begin position="1"/>
        <end position="17"/>
    </location>
</feature>
<feature type="region of interest" description="Disordered" evidence="1">
    <location>
        <begin position="1"/>
        <end position="26"/>
    </location>
</feature>
<evidence type="ECO:0000256" key="1">
    <source>
        <dbReference type="SAM" id="MobiDB-lite"/>
    </source>
</evidence>
<dbReference type="EMBL" id="BNDY01000017">
    <property type="protein sequence ID" value="GHI41225.1"/>
    <property type="molecule type" value="Genomic_DNA"/>
</dbReference>
<feature type="region of interest" description="Disordered" evidence="1">
    <location>
        <begin position="519"/>
        <end position="557"/>
    </location>
</feature>
<feature type="compositionally biased region" description="Acidic residues" evidence="1">
    <location>
        <begin position="57"/>
        <end position="71"/>
    </location>
</feature>
<feature type="region of interest" description="Disordered" evidence="1">
    <location>
        <begin position="345"/>
        <end position="365"/>
    </location>
</feature>
<dbReference type="PANTHER" id="PTHR33375:SF1">
    <property type="entry name" value="CHROMOSOME-PARTITIONING PROTEIN PARB-RELATED"/>
    <property type="match status" value="1"/>
</dbReference>
<feature type="compositionally biased region" description="Basic and acidic residues" evidence="1">
    <location>
        <begin position="526"/>
        <end position="541"/>
    </location>
</feature>
<evidence type="ECO:0000313" key="3">
    <source>
        <dbReference type="EMBL" id="GHI41225.1"/>
    </source>
</evidence>
<dbReference type="Pfam" id="PF02195">
    <property type="entry name" value="ParB_N"/>
    <property type="match status" value="1"/>
</dbReference>
<name>A0ABQ3QVC8_9ACTN</name>
<feature type="region of interest" description="Disordered" evidence="1">
    <location>
        <begin position="43"/>
        <end position="71"/>
    </location>
</feature>
<sequence>MTSPLTETAPPTAEATAVIDEPPAGIEGFEGTFTWVDPRTLVVDPYNHRKPPAPGTEDSDEPQQEDTTEPDPELIASVREIGVQTPLLLRPQSDGKTLGIIFGQRRFKAATIAVEEAIAEGRTFRLVPAIVRTDLRGVDDAALTISLVENAHRKDASTRDNIAAVQQLSLMKISKTRKAKYARSLGLTTDQVKASETAIKLSDKSLANVMKSDFDFVEMADFHEVEDVGDSLWQLKRAKRRDLEAGNGERGNWAHAMQGLRDEKKDRDERVRLTAELTDAGIPVVERRWSWVTSDARPLTDLTTADGEAITPEDHRSCPGHAAFLDRDEPVAVWLCQDWTTHEHHLAPDAPKDEREQESKEEAKEARRKVILNNKAWRAARIVRQEFLATLCSRKGDASPAAWALIMSTMTGTSYLYSHFVDSFRTDLVAVFLRVPDPNEGRTKWHRVSDPFGELITKTPPGRRWRIFLAHVAAAYEQQAMGDSAWRGHVDSTTTAWLRFLKGEGYPLSEFEAETLATAEAQAQERAAEEASKRTVEEAEAAKGSVEDESETEPTAA</sequence>
<feature type="compositionally biased region" description="Acidic residues" evidence="1">
    <location>
        <begin position="547"/>
        <end position="557"/>
    </location>
</feature>
<protein>
    <recommendedName>
        <fullName evidence="2">ParB-like N-terminal domain-containing protein</fullName>
    </recommendedName>
</protein>
<dbReference type="InterPro" id="IPR003115">
    <property type="entry name" value="ParB_N"/>
</dbReference>
<gene>
    <name evidence="3" type="ORF">Sviol_56330</name>
</gene>
<dbReference type="SMART" id="SM00470">
    <property type="entry name" value="ParB"/>
    <property type="match status" value="1"/>
</dbReference>
<reference evidence="3" key="1">
    <citation type="submission" date="2024-05" db="EMBL/GenBank/DDBJ databases">
        <title>Whole genome shotgun sequence of Streptomyces violascens NBRC 12920.</title>
        <authorList>
            <person name="Komaki H."/>
            <person name="Tamura T."/>
        </authorList>
    </citation>
    <scope>NUCLEOTIDE SEQUENCE</scope>
    <source>
        <strain evidence="3">NBRC 12920</strain>
    </source>
</reference>
<evidence type="ECO:0000313" key="4">
    <source>
        <dbReference type="Proteomes" id="UP001050808"/>
    </source>
</evidence>
<accession>A0ABQ3QVC8</accession>